<reference evidence="11 12" key="1">
    <citation type="journal article" date="2018" name="Nat. Ecol. Evol.">
        <title>Shark genomes provide insights into elasmobranch evolution and the origin of vertebrates.</title>
        <authorList>
            <person name="Hara Y"/>
            <person name="Yamaguchi K"/>
            <person name="Onimaru K"/>
            <person name="Kadota M"/>
            <person name="Koyanagi M"/>
            <person name="Keeley SD"/>
            <person name="Tatsumi K"/>
            <person name="Tanaka K"/>
            <person name="Motone F"/>
            <person name="Kageyama Y"/>
            <person name="Nozu R"/>
            <person name="Adachi N"/>
            <person name="Nishimura O"/>
            <person name="Nakagawa R"/>
            <person name="Tanegashima C"/>
            <person name="Kiyatake I"/>
            <person name="Matsumoto R"/>
            <person name="Murakumo K"/>
            <person name="Nishida K"/>
            <person name="Terakita A"/>
            <person name="Kuratani S"/>
            <person name="Sato K"/>
            <person name="Hyodo S Kuraku.S."/>
        </authorList>
    </citation>
    <scope>NUCLEOTIDE SEQUENCE [LARGE SCALE GENOMIC DNA]</scope>
</reference>
<keyword evidence="12" id="KW-1185">Reference proteome</keyword>
<evidence type="ECO:0000256" key="5">
    <source>
        <dbReference type="ARBA" id="ARBA00022990"/>
    </source>
</evidence>
<evidence type="ECO:0000256" key="10">
    <source>
        <dbReference type="ARBA" id="ARBA00070787"/>
    </source>
</evidence>
<dbReference type="Gene3D" id="3.40.50.790">
    <property type="match status" value="1"/>
</dbReference>
<dbReference type="AlphaFoldDB" id="A0A401SRZ4"/>
<accession>A0A401SRZ4</accession>
<dbReference type="EMBL" id="BEZZ01000491">
    <property type="protein sequence ID" value="GCC33174.1"/>
    <property type="molecule type" value="Genomic_DNA"/>
</dbReference>
<evidence type="ECO:0000256" key="9">
    <source>
        <dbReference type="ARBA" id="ARBA00061550"/>
    </source>
</evidence>
<keyword evidence="4" id="KW-0832">Ubl conjugation</keyword>
<sequence>MAALDGEQVAKAVKALQAYVKKNRNDAELFVNENENIMLNVTVWKIPNKEQTIKINLPHGIRSESYEVCLFTKDEPNVTADQTKRFYIKLLSKHGIKNITQVIPYKTLKTEYKPYEAKRRLLSSFNLFLADDRIRRLLPSHLGKHFYTSKNTTIVAHTGMKPQEAVENVTAAVRVIAQKLPMQWKNVKVLHLKTPASVALPIYASGMQNLQDLQQSFPESLNKQHKAKKQKKTKVVKSKILSTAVKRVLVKTVEKKSKKSKPSIAKKLSTEEEIPQLVPIEEQPVTKKAKLQFLPN</sequence>
<comment type="caution">
    <text evidence="11">The sequence shown here is derived from an EMBL/GenBank/DDBJ whole genome shotgun (WGS) entry which is preliminary data.</text>
</comment>
<keyword evidence="2" id="KW-1017">Isopeptide bond</keyword>
<comment type="function">
    <text evidence="8">Regulates cellular senescence through inhibition of PTEN translation. Acts as a pro-apoptotic regulator in response to DNA damage.</text>
</comment>
<dbReference type="InterPro" id="IPR028364">
    <property type="entry name" value="Ribosomal_uL1/biogenesis"/>
</dbReference>
<evidence type="ECO:0000256" key="3">
    <source>
        <dbReference type="ARBA" id="ARBA00022553"/>
    </source>
</evidence>
<evidence type="ECO:0000256" key="2">
    <source>
        <dbReference type="ARBA" id="ARBA00022499"/>
    </source>
</evidence>
<evidence type="ECO:0000256" key="1">
    <source>
        <dbReference type="ARBA" id="ARBA00004604"/>
    </source>
</evidence>
<keyword evidence="7" id="KW-0539">Nucleus</keyword>
<evidence type="ECO:0000313" key="12">
    <source>
        <dbReference type="Proteomes" id="UP000287033"/>
    </source>
</evidence>
<dbReference type="STRING" id="137246.A0A401SRZ4"/>
<name>A0A401SRZ4_CHIPU</name>
<dbReference type="InterPro" id="IPR016095">
    <property type="entry name" value="Ribosomal_uL1_3-a/b-sand"/>
</dbReference>
<keyword evidence="3" id="KW-0597">Phosphoprotein</keyword>
<proteinExistence type="inferred from homology"/>
<evidence type="ECO:0000256" key="6">
    <source>
        <dbReference type="ARBA" id="ARBA00023054"/>
    </source>
</evidence>
<dbReference type="FunFam" id="3.40.50.790:FF:000004">
    <property type="entry name" value="Ribosomal L1 domain-containing 1-like 1"/>
    <property type="match status" value="1"/>
</dbReference>
<dbReference type="CDD" id="cd00403">
    <property type="entry name" value="Ribosomal_L1"/>
    <property type="match status" value="1"/>
</dbReference>
<dbReference type="OrthoDB" id="10251727at2759"/>
<dbReference type="Proteomes" id="UP000287033">
    <property type="component" value="Unassembled WGS sequence"/>
</dbReference>
<dbReference type="GO" id="GO:0005730">
    <property type="term" value="C:nucleolus"/>
    <property type="evidence" value="ECO:0007669"/>
    <property type="project" value="UniProtKB-SubCell"/>
</dbReference>
<gene>
    <name evidence="11" type="ORF">chiPu_0011642</name>
</gene>
<evidence type="ECO:0000256" key="4">
    <source>
        <dbReference type="ARBA" id="ARBA00022843"/>
    </source>
</evidence>
<evidence type="ECO:0000256" key="8">
    <source>
        <dbReference type="ARBA" id="ARBA00054167"/>
    </source>
</evidence>
<evidence type="ECO:0000313" key="11">
    <source>
        <dbReference type="EMBL" id="GCC33174.1"/>
    </source>
</evidence>
<dbReference type="InterPro" id="IPR023674">
    <property type="entry name" value="Ribosomal_uL1-like"/>
</dbReference>
<keyword evidence="6" id="KW-0175">Coiled coil</keyword>
<dbReference type="OMA" id="PCLMASA"/>
<comment type="similarity">
    <text evidence="9">Belongs to the universal ribosomal protein uL1 family. Highly divergent.</text>
</comment>
<evidence type="ECO:0000256" key="7">
    <source>
        <dbReference type="ARBA" id="ARBA00023242"/>
    </source>
</evidence>
<dbReference type="Pfam" id="PF00687">
    <property type="entry name" value="Ribosomal_L1"/>
    <property type="match status" value="1"/>
</dbReference>
<comment type="subcellular location">
    <subcellularLocation>
        <location evidence="1">Nucleus</location>
        <location evidence="1">Nucleolus</location>
    </subcellularLocation>
</comment>
<keyword evidence="5" id="KW-0007">Acetylation</keyword>
<dbReference type="SUPFAM" id="SSF56808">
    <property type="entry name" value="Ribosomal protein L1"/>
    <property type="match status" value="1"/>
</dbReference>
<organism evidence="11 12">
    <name type="scientific">Chiloscyllium punctatum</name>
    <name type="common">Brownbanded bambooshark</name>
    <name type="synonym">Hemiscyllium punctatum</name>
    <dbReference type="NCBI Taxonomy" id="137246"/>
    <lineage>
        <taxon>Eukaryota</taxon>
        <taxon>Metazoa</taxon>
        <taxon>Chordata</taxon>
        <taxon>Craniata</taxon>
        <taxon>Vertebrata</taxon>
        <taxon>Chondrichthyes</taxon>
        <taxon>Elasmobranchii</taxon>
        <taxon>Galeomorphii</taxon>
        <taxon>Galeoidea</taxon>
        <taxon>Orectolobiformes</taxon>
        <taxon>Hemiscylliidae</taxon>
        <taxon>Chiloscyllium</taxon>
    </lineage>
</organism>
<protein>
    <recommendedName>
        <fullName evidence="10">Ribosomal L1 domain-containing protein 1</fullName>
    </recommendedName>
</protein>